<gene>
    <name evidence="2" type="ORF">Pcinc_038262</name>
</gene>
<reference evidence="2" key="1">
    <citation type="submission" date="2023-10" db="EMBL/GenBank/DDBJ databases">
        <title>Genome assemblies of two species of porcelain crab, Petrolisthes cinctipes and Petrolisthes manimaculis (Anomura: Porcellanidae).</title>
        <authorList>
            <person name="Angst P."/>
        </authorList>
    </citation>
    <scope>NUCLEOTIDE SEQUENCE</scope>
    <source>
        <strain evidence="2">PB745_01</strain>
        <tissue evidence="2">Gill</tissue>
    </source>
</reference>
<accession>A0AAE1BQX0</accession>
<comment type="caution">
    <text evidence="2">The sequence shown here is derived from an EMBL/GenBank/DDBJ whole genome shotgun (WGS) entry which is preliminary data.</text>
</comment>
<evidence type="ECO:0000256" key="1">
    <source>
        <dbReference type="SAM" id="MobiDB-lite"/>
    </source>
</evidence>
<name>A0AAE1BQX0_PETCI</name>
<keyword evidence="3" id="KW-1185">Reference proteome</keyword>
<dbReference type="Proteomes" id="UP001286313">
    <property type="component" value="Unassembled WGS sequence"/>
</dbReference>
<evidence type="ECO:0000313" key="2">
    <source>
        <dbReference type="EMBL" id="KAK3855331.1"/>
    </source>
</evidence>
<organism evidence="2 3">
    <name type="scientific">Petrolisthes cinctipes</name>
    <name type="common">Flat porcelain crab</name>
    <dbReference type="NCBI Taxonomy" id="88211"/>
    <lineage>
        <taxon>Eukaryota</taxon>
        <taxon>Metazoa</taxon>
        <taxon>Ecdysozoa</taxon>
        <taxon>Arthropoda</taxon>
        <taxon>Crustacea</taxon>
        <taxon>Multicrustacea</taxon>
        <taxon>Malacostraca</taxon>
        <taxon>Eumalacostraca</taxon>
        <taxon>Eucarida</taxon>
        <taxon>Decapoda</taxon>
        <taxon>Pleocyemata</taxon>
        <taxon>Anomura</taxon>
        <taxon>Galatheoidea</taxon>
        <taxon>Porcellanidae</taxon>
        <taxon>Petrolisthes</taxon>
    </lineage>
</organism>
<evidence type="ECO:0000313" key="3">
    <source>
        <dbReference type="Proteomes" id="UP001286313"/>
    </source>
</evidence>
<dbReference type="EMBL" id="JAWQEG010006264">
    <property type="protein sequence ID" value="KAK3855331.1"/>
    <property type="molecule type" value="Genomic_DNA"/>
</dbReference>
<feature type="region of interest" description="Disordered" evidence="1">
    <location>
        <begin position="46"/>
        <end position="75"/>
    </location>
</feature>
<protein>
    <submittedName>
        <fullName evidence="2">Uncharacterized protein</fullName>
    </submittedName>
</protein>
<sequence length="75" mass="8502">MKEGQTNQQHTVRAEVYTVGSSKPVRVLEGMSPVFTLGTWHRGEITWSPSLPSIGKERRPPCPSRPSRSKWPRTE</sequence>
<proteinExistence type="predicted"/>
<dbReference type="AlphaFoldDB" id="A0AAE1BQX0"/>